<reference evidence="2 3" key="1">
    <citation type="journal article" date="2014" name="J. Bacteriol.">
        <title>Role of an Archaeal PitA Transporter in the Copper and Arsenic Resistance of Metallosphaera sedula, an Extreme Thermoacidophile.</title>
        <authorList>
            <person name="McCarthy S."/>
            <person name="Ai C."/>
            <person name="Wheaton G."/>
            <person name="Tevatia R."/>
            <person name="Eckrich V."/>
            <person name="Kelly R."/>
            <person name="Blum P."/>
        </authorList>
    </citation>
    <scope>NUCLEOTIDE SEQUENCE [LARGE SCALE GENOMIC DNA]</scope>
    <source>
        <strain evidence="2 3">CuR1</strain>
    </source>
</reference>
<sequence precursor="true">MFMYYVSVSILLLLALSLISPLELVTTAQTGISFPVGISFFSLFSTYYTPYVMGVMNLSSLQIGRSYISGQPFEYGNASLQLNAMLNGTYWAQDVMLFHEINNRTFQVYMVINFWNLTGPFVSLVQNTTTFDGLGVYCYQGPTFNITLPVSLSLFMNSSQHLQFGYSINGVKRVYLTLPFHGLFKLGGLSVNGLPNDLEMVWGGPDGGSVVDMIAQGSEELYFLQGNNLTIVPSALSVGLDTAESAYGVASSTNLENIKKPFADINRGVNTPSVLWPVPPNINVTQVNSTVHVKLYYGNYTFSGQEVEIKVLKGLNLVTLSRGVTNSSGEVTFTNVTQSFYEVYFPGNYSLSQSYALSSPQLNHLINVTTSTFDSLVHFLETYNFKKALSSDFNHIKYHGETSVNYLLLEVIGGLTAGILISAFLVRKYT</sequence>
<organism evidence="2 3">
    <name type="scientific">Metallosphaera sedula</name>
    <dbReference type="NCBI Taxonomy" id="43687"/>
    <lineage>
        <taxon>Archaea</taxon>
        <taxon>Thermoproteota</taxon>
        <taxon>Thermoprotei</taxon>
        <taxon>Sulfolobales</taxon>
        <taxon>Sulfolobaceae</taxon>
        <taxon>Metallosphaera</taxon>
    </lineage>
</organism>
<evidence type="ECO:0000313" key="3">
    <source>
        <dbReference type="Proteomes" id="UP000029084"/>
    </source>
</evidence>
<protein>
    <submittedName>
        <fullName evidence="2">Peptidase A5, thermopsin</fullName>
    </submittedName>
</protein>
<feature type="transmembrane region" description="Helical" evidence="1">
    <location>
        <begin position="406"/>
        <end position="426"/>
    </location>
</feature>
<dbReference type="Proteomes" id="UP000029084">
    <property type="component" value="Chromosome"/>
</dbReference>
<keyword evidence="1" id="KW-1133">Transmembrane helix</keyword>
<dbReference type="AlphaFoldDB" id="A0A088E4E5"/>
<evidence type="ECO:0000313" key="2">
    <source>
        <dbReference type="EMBL" id="AIM26858.1"/>
    </source>
</evidence>
<gene>
    <name evidence="2" type="ORF">HA72_0696</name>
</gene>
<name>A0A088E4E5_9CREN</name>
<proteinExistence type="predicted"/>
<evidence type="ECO:0000256" key="1">
    <source>
        <dbReference type="SAM" id="Phobius"/>
    </source>
</evidence>
<dbReference type="EMBL" id="CP008822">
    <property type="protein sequence ID" value="AIM26858.1"/>
    <property type="molecule type" value="Genomic_DNA"/>
</dbReference>
<accession>A0A088E4E5</accession>
<dbReference type="InterPro" id="IPR007981">
    <property type="entry name" value="Peptidase_A5"/>
</dbReference>
<dbReference type="OMA" id="FVMGRIN"/>
<keyword evidence="1" id="KW-0812">Transmembrane</keyword>
<keyword evidence="1" id="KW-0472">Membrane</keyword>
<dbReference type="RefSeq" id="WP_012020658.1">
    <property type="nucleotide sequence ID" value="NZ_CP008822.1"/>
</dbReference>
<dbReference type="Pfam" id="PF05317">
    <property type="entry name" value="Thermopsin"/>
    <property type="match status" value="1"/>
</dbReference>
<dbReference type="GeneID" id="5105302"/>